<keyword evidence="5" id="KW-0963">Cytoplasm</keyword>
<dbReference type="SUPFAM" id="SSF48403">
    <property type="entry name" value="Ankyrin repeat"/>
    <property type="match status" value="1"/>
</dbReference>
<evidence type="ECO:0000256" key="1">
    <source>
        <dbReference type="ARBA" id="ARBA00004496"/>
    </source>
</evidence>
<dbReference type="FunFam" id="1.10.150.50:FF:000089">
    <property type="entry name" value="Ankyrin repeat, SAM and basic leucine zipper domain-containing 1"/>
    <property type="match status" value="1"/>
</dbReference>
<dbReference type="PROSITE" id="PS50297">
    <property type="entry name" value="ANK_REP_REGION"/>
    <property type="match status" value="2"/>
</dbReference>
<dbReference type="GO" id="GO:0051321">
    <property type="term" value="P:meiotic cell cycle"/>
    <property type="evidence" value="ECO:0007669"/>
    <property type="project" value="UniProtKB-KW"/>
</dbReference>
<accession>A0A974HT24</accession>
<evidence type="ECO:0000256" key="13">
    <source>
        <dbReference type="ARBA" id="ARBA00030354"/>
    </source>
</evidence>
<evidence type="ECO:0000256" key="8">
    <source>
        <dbReference type="ARBA" id="ARBA00022782"/>
    </source>
</evidence>
<dbReference type="InterPro" id="IPR042650">
    <property type="entry name" value="Asz1_SAM"/>
</dbReference>
<feature type="region of interest" description="Disordered" evidence="15">
    <location>
        <begin position="25"/>
        <end position="56"/>
    </location>
</feature>
<keyword evidence="9" id="KW-0744">Spermatogenesis</keyword>
<evidence type="ECO:0000256" key="9">
    <source>
        <dbReference type="ARBA" id="ARBA00022871"/>
    </source>
</evidence>
<dbReference type="OMA" id="FVCKLTF"/>
<keyword evidence="8" id="KW-0221">Differentiation</keyword>
<gene>
    <name evidence="18" type="ORF">XELAEV_18017648mg</name>
</gene>
<evidence type="ECO:0000256" key="16">
    <source>
        <dbReference type="SAM" id="Phobius"/>
    </source>
</evidence>
<evidence type="ECO:0000256" key="5">
    <source>
        <dbReference type="ARBA" id="ARBA00022490"/>
    </source>
</evidence>
<keyword evidence="11" id="KW-0943">RNA-mediated gene silencing</keyword>
<comment type="subcellular location">
    <subcellularLocation>
        <location evidence="1">Cytoplasm</location>
    </subcellularLocation>
</comment>
<keyword evidence="16" id="KW-0472">Membrane</keyword>
<evidence type="ECO:0000313" key="19">
    <source>
        <dbReference type="Proteomes" id="UP000694892"/>
    </source>
</evidence>
<keyword evidence="16" id="KW-1133">Transmembrane helix</keyword>
<reference evidence="19" key="1">
    <citation type="journal article" date="2016" name="Nature">
        <title>Genome evolution in the allotetraploid frog Xenopus laevis.</title>
        <authorList>
            <person name="Session A.M."/>
            <person name="Uno Y."/>
            <person name="Kwon T."/>
            <person name="Chapman J.A."/>
            <person name="Toyoda A."/>
            <person name="Takahashi S."/>
            <person name="Fukui A."/>
            <person name="Hikosaka A."/>
            <person name="Suzuki A."/>
            <person name="Kondo M."/>
            <person name="van Heeringen S.J."/>
            <person name="Quigley I."/>
            <person name="Heinz S."/>
            <person name="Ogino H."/>
            <person name="Ochi H."/>
            <person name="Hellsten U."/>
            <person name="Lyons J.B."/>
            <person name="Simakov O."/>
            <person name="Putnam N."/>
            <person name="Stites J."/>
            <person name="Kuroki Y."/>
            <person name="Tanaka T."/>
            <person name="Michiue T."/>
            <person name="Watanabe M."/>
            <person name="Bogdanovic O."/>
            <person name="Lister R."/>
            <person name="Georgiou G."/>
            <person name="Paranjpe S.S."/>
            <person name="van Kruijsbergen I."/>
            <person name="Shu S."/>
            <person name="Carlson J."/>
            <person name="Kinoshita T."/>
            <person name="Ohta Y."/>
            <person name="Mawaribuchi S."/>
            <person name="Jenkins J."/>
            <person name="Grimwood J."/>
            <person name="Schmutz J."/>
            <person name="Mitros T."/>
            <person name="Mozaffari S.V."/>
            <person name="Suzuki Y."/>
            <person name="Haramoto Y."/>
            <person name="Yamamoto T.S."/>
            <person name="Takagi C."/>
            <person name="Heald R."/>
            <person name="Miller K."/>
            <person name="Haudenschild C."/>
            <person name="Kitzman J."/>
            <person name="Nakayama T."/>
            <person name="Izutsu Y."/>
            <person name="Robert J."/>
            <person name="Fortriede J."/>
            <person name="Burns K."/>
            <person name="Lotay V."/>
            <person name="Karimi K."/>
            <person name="Yasuoka Y."/>
            <person name="Dichmann D.S."/>
            <person name="Flajnik M.F."/>
            <person name="Houston D.W."/>
            <person name="Shendure J."/>
            <person name="DuPasquier L."/>
            <person name="Vize P.D."/>
            <person name="Zorn A.M."/>
            <person name="Ito M."/>
            <person name="Marcotte E.M."/>
            <person name="Wallingford J.B."/>
            <person name="Ito Y."/>
            <person name="Asashima M."/>
            <person name="Ueno N."/>
            <person name="Matsuda Y."/>
            <person name="Veenstra G.J."/>
            <person name="Fujiyama A."/>
            <person name="Harland R.M."/>
            <person name="Taira M."/>
            <person name="Rokhsar D.S."/>
        </authorList>
    </citation>
    <scope>NUCLEOTIDE SEQUENCE [LARGE SCALE GENOMIC DNA]</scope>
    <source>
        <strain evidence="19">J</strain>
    </source>
</reference>
<dbReference type="InterPro" id="IPR036770">
    <property type="entry name" value="Ankyrin_rpt-contain_sf"/>
</dbReference>
<feature type="repeat" description="ANK" evidence="14">
    <location>
        <begin position="92"/>
        <end position="124"/>
    </location>
</feature>
<dbReference type="PRINTS" id="PR01415">
    <property type="entry name" value="ANKYRIN"/>
</dbReference>
<dbReference type="EMBL" id="CM004470">
    <property type="protein sequence ID" value="OCT89028.1"/>
    <property type="molecule type" value="Genomic_DNA"/>
</dbReference>
<dbReference type="PROSITE" id="PS50105">
    <property type="entry name" value="SAM_DOMAIN"/>
    <property type="match status" value="1"/>
</dbReference>
<comment type="subunit">
    <text evidence="2">Interacts with DDX4, PIWIL1, RANBP9 and TDRD1.</text>
</comment>
<evidence type="ECO:0000256" key="7">
    <source>
        <dbReference type="ARBA" id="ARBA00022737"/>
    </source>
</evidence>
<organism evidence="18 19">
    <name type="scientific">Xenopus laevis</name>
    <name type="common">African clawed frog</name>
    <dbReference type="NCBI Taxonomy" id="8355"/>
    <lineage>
        <taxon>Eukaryota</taxon>
        <taxon>Metazoa</taxon>
        <taxon>Chordata</taxon>
        <taxon>Craniata</taxon>
        <taxon>Vertebrata</taxon>
        <taxon>Euteleostomi</taxon>
        <taxon>Amphibia</taxon>
        <taxon>Batrachia</taxon>
        <taxon>Anura</taxon>
        <taxon>Pipoidea</taxon>
        <taxon>Pipidae</taxon>
        <taxon>Xenopodinae</taxon>
        <taxon>Xenopus</taxon>
        <taxon>Xenopus</taxon>
    </lineage>
</organism>
<feature type="compositionally biased region" description="Basic and acidic residues" evidence="15">
    <location>
        <begin position="42"/>
        <end position="55"/>
    </location>
</feature>
<dbReference type="Proteomes" id="UP000694892">
    <property type="component" value="Chromosome 3L"/>
</dbReference>
<evidence type="ECO:0000256" key="15">
    <source>
        <dbReference type="SAM" id="MobiDB-lite"/>
    </source>
</evidence>
<dbReference type="PROSITE" id="PS50088">
    <property type="entry name" value="ANK_REPEAT"/>
    <property type="match status" value="3"/>
</dbReference>
<dbReference type="PANTHER" id="PTHR24157:SF3">
    <property type="entry name" value="ANKYRIN REPEAT, SAM AND BASIC LEUCINE ZIPPER DOMAIN-CONTAINING PROTEIN 1"/>
    <property type="match status" value="1"/>
</dbReference>
<evidence type="ECO:0000256" key="2">
    <source>
        <dbReference type="ARBA" id="ARBA00011479"/>
    </source>
</evidence>
<dbReference type="Gene3D" id="1.10.150.50">
    <property type="entry name" value="Transcription Factor, Ets-1"/>
    <property type="match status" value="1"/>
</dbReference>
<name>A0A974HT24_XENLA</name>
<dbReference type="Gene3D" id="1.25.40.20">
    <property type="entry name" value="Ankyrin repeat-containing domain"/>
    <property type="match status" value="1"/>
</dbReference>
<evidence type="ECO:0000313" key="18">
    <source>
        <dbReference type="EMBL" id="OCT89028.1"/>
    </source>
</evidence>
<sequence>MAQAYWTGEGQSREERVMALSRYQVVPGGGESSGSDDGWDMGEVREPDEKIDKNPVNESNEDIFKKALTTGNVKIVEQLLKSGLNVECCFQFGWTPLMYAASVANLEMIRLLLDRGANASFEKDKFTVLMAACTAHSSEEKIVKCVDLLLSRNADPNIACRKQMTPLMYSAREGHPQVVSLLVAHGANIHAQDENGYTGLAWAAHDGRKNIVLKMLELGADKTLSTKNGETPAEIARKFNHLEIFSILSFSANMGQGKVTLNREEAIYRYLKIQPDQELKHTSYSTSSDLEVFLGGLDLEHLTELFKENDITLRQLLHFKEEELKKVGISCEVDCKKIVVAVKEIQVEDARLEEFSTFLNLESSDELFAFLLKLNRQCNCLTQTVRAVNDQIPLNPQNIVLEWDYTQNFTSVCEDIVTSVADLNKEVYSLQCLLTKFKKGQQNTPCRVPPLEDQNGWRKYGLLKMSAAMFLSFGFIFLLVKVNRDCSL</sequence>
<dbReference type="PANTHER" id="PTHR24157">
    <property type="entry name" value="ANKYRIN REPEAT, SAM AND BASIC LEUCINE ZIPPER DOMAIN-CONTAINING PROTEIN 1"/>
    <property type="match status" value="1"/>
</dbReference>
<keyword evidence="12" id="KW-0469">Meiosis</keyword>
<dbReference type="GO" id="GO:0007283">
    <property type="term" value="P:spermatogenesis"/>
    <property type="evidence" value="ECO:0007669"/>
    <property type="project" value="UniProtKB-KW"/>
</dbReference>
<evidence type="ECO:0000256" key="10">
    <source>
        <dbReference type="ARBA" id="ARBA00023043"/>
    </source>
</evidence>
<evidence type="ECO:0000259" key="17">
    <source>
        <dbReference type="PROSITE" id="PS50105"/>
    </source>
</evidence>
<dbReference type="Pfam" id="PF07647">
    <property type="entry name" value="SAM_2"/>
    <property type="match status" value="1"/>
</dbReference>
<dbReference type="GO" id="GO:0030154">
    <property type="term" value="P:cell differentiation"/>
    <property type="evidence" value="ECO:0007669"/>
    <property type="project" value="UniProtKB-KW"/>
</dbReference>
<dbReference type="InterPro" id="IPR001660">
    <property type="entry name" value="SAM"/>
</dbReference>
<feature type="repeat" description="ANK" evidence="14">
    <location>
        <begin position="162"/>
        <end position="194"/>
    </location>
</feature>
<evidence type="ECO:0000256" key="3">
    <source>
        <dbReference type="ARBA" id="ARBA00020117"/>
    </source>
</evidence>
<keyword evidence="6" id="KW-0597">Phosphoprotein</keyword>
<keyword evidence="16" id="KW-0812">Transmembrane</keyword>
<feature type="transmembrane region" description="Helical" evidence="16">
    <location>
        <begin position="460"/>
        <end position="480"/>
    </location>
</feature>
<feature type="repeat" description="ANK" evidence="14">
    <location>
        <begin position="195"/>
        <end position="227"/>
    </location>
</feature>
<proteinExistence type="predicted"/>
<dbReference type="GO" id="GO:0031047">
    <property type="term" value="P:regulatory ncRNA-mediated gene silencing"/>
    <property type="evidence" value="ECO:0007669"/>
    <property type="project" value="UniProtKB-KW"/>
</dbReference>
<dbReference type="SMART" id="SM00248">
    <property type="entry name" value="ANK"/>
    <property type="match status" value="5"/>
</dbReference>
<evidence type="ECO:0000256" key="14">
    <source>
        <dbReference type="PROSITE-ProRule" id="PRU00023"/>
    </source>
</evidence>
<keyword evidence="10 14" id="KW-0040">ANK repeat</keyword>
<feature type="domain" description="SAM" evidence="17">
    <location>
        <begin position="285"/>
        <end position="348"/>
    </location>
</feature>
<dbReference type="InterPro" id="IPR013761">
    <property type="entry name" value="SAM/pointed_sf"/>
</dbReference>
<evidence type="ECO:0000256" key="6">
    <source>
        <dbReference type="ARBA" id="ARBA00022553"/>
    </source>
</evidence>
<dbReference type="GO" id="GO:0071546">
    <property type="term" value="C:pi-body"/>
    <property type="evidence" value="ECO:0007669"/>
    <property type="project" value="TreeGrafter"/>
</dbReference>
<protein>
    <recommendedName>
        <fullName evidence="3">Ankyrin repeat, SAM and basic leucine zipper domain-containing protein 1</fullName>
    </recommendedName>
    <alternativeName>
        <fullName evidence="13">Germ cell-specific ankyrin, SAM and basic leucine zipper domain-containing protein</fullName>
    </alternativeName>
</protein>
<dbReference type="SUPFAM" id="SSF47769">
    <property type="entry name" value="SAM/Pointed domain"/>
    <property type="match status" value="1"/>
</dbReference>
<dbReference type="InterPro" id="IPR002110">
    <property type="entry name" value="Ankyrin_rpt"/>
</dbReference>
<evidence type="ECO:0000256" key="11">
    <source>
        <dbReference type="ARBA" id="ARBA00023158"/>
    </source>
</evidence>
<dbReference type="FunFam" id="1.25.40.20:FF:000192">
    <property type="entry name" value="Ankyrin repeat, SAM and basic leucine zipper domain-containing 1"/>
    <property type="match status" value="1"/>
</dbReference>
<evidence type="ECO:0000256" key="12">
    <source>
        <dbReference type="ARBA" id="ARBA00023254"/>
    </source>
</evidence>
<dbReference type="CDD" id="cd09521">
    <property type="entry name" value="SAM_ASZ1"/>
    <property type="match status" value="1"/>
</dbReference>
<keyword evidence="4" id="KW-0217">Developmental protein</keyword>
<dbReference type="SMART" id="SM00454">
    <property type="entry name" value="SAM"/>
    <property type="match status" value="1"/>
</dbReference>
<dbReference type="AlphaFoldDB" id="A0A974HT24"/>
<dbReference type="Pfam" id="PF12796">
    <property type="entry name" value="Ank_2"/>
    <property type="match status" value="2"/>
</dbReference>
<evidence type="ECO:0000256" key="4">
    <source>
        <dbReference type="ARBA" id="ARBA00022473"/>
    </source>
</evidence>
<keyword evidence="7" id="KW-0677">Repeat</keyword>